<dbReference type="EMBL" id="DF820466">
    <property type="protein sequence ID" value="GAK57402.1"/>
    <property type="molecule type" value="Genomic_DNA"/>
</dbReference>
<dbReference type="STRING" id="1499967.U27_04369"/>
<dbReference type="InterPro" id="IPR006379">
    <property type="entry name" value="HAD-SF_hydro_IIB"/>
</dbReference>
<dbReference type="eggNOG" id="COG0561">
    <property type="taxonomic scope" value="Bacteria"/>
</dbReference>
<dbReference type="InterPro" id="IPR036412">
    <property type="entry name" value="HAD-like_sf"/>
</dbReference>
<dbReference type="SUPFAM" id="SSF56784">
    <property type="entry name" value="HAD-like"/>
    <property type="match status" value="1"/>
</dbReference>
<dbReference type="GO" id="GO:0005829">
    <property type="term" value="C:cytosol"/>
    <property type="evidence" value="ECO:0007669"/>
    <property type="project" value="TreeGrafter"/>
</dbReference>
<keyword evidence="2" id="KW-1185">Reference proteome</keyword>
<gene>
    <name evidence="1" type="ORF">U27_04369</name>
</gene>
<dbReference type="NCBIfam" id="TIGR01484">
    <property type="entry name" value="HAD-SF-IIB"/>
    <property type="match status" value="1"/>
</dbReference>
<protein>
    <submittedName>
        <fullName evidence="1">Periplasmic soluble lytic transglycosylase fused to ABC-type amino acid-binding protein</fullName>
    </submittedName>
</protein>
<evidence type="ECO:0000313" key="2">
    <source>
        <dbReference type="Proteomes" id="UP000030661"/>
    </source>
</evidence>
<dbReference type="Proteomes" id="UP000030661">
    <property type="component" value="Unassembled WGS sequence"/>
</dbReference>
<dbReference type="Gene3D" id="3.40.50.1000">
    <property type="entry name" value="HAD superfamily/HAD-like"/>
    <property type="match status" value="1"/>
</dbReference>
<proteinExistence type="predicted"/>
<dbReference type="HOGENOM" id="CLU_044146_1_2_0"/>
<sequence>MSFISSVSPAGMVITDLDGTLLRSDRTFSPANLATLQYLEECYILRVIATGRSLYSLRKVVPENFPIDYVIFSSGAGIIDWRTQQLLIAHHLSLQEVTSALNLLMEHQLDFMLHHPIPDNHHFWYYSTGRENPDFFRRYELYRDFAAPFHPTGMPVPEKACQFVAIVSFPEAFSQYIIVREQLPGLKVIRATSPLDSASIWIEIFPQTVSKALASAWLADQFQLPYSKILALGNDYNDLDLLQWAEHSVVVANAPTDLKALYRTVRSNDQDGFTQAVEMWMNH</sequence>
<dbReference type="Gene3D" id="3.30.1240.10">
    <property type="match status" value="1"/>
</dbReference>
<dbReference type="PANTHER" id="PTHR10000:SF8">
    <property type="entry name" value="HAD SUPERFAMILY HYDROLASE-LIKE, TYPE 3"/>
    <property type="match status" value="1"/>
</dbReference>
<evidence type="ECO:0000313" key="1">
    <source>
        <dbReference type="EMBL" id="GAK57402.1"/>
    </source>
</evidence>
<organism evidence="1">
    <name type="scientific">Vecturithrix granuli</name>
    <dbReference type="NCBI Taxonomy" id="1499967"/>
    <lineage>
        <taxon>Bacteria</taxon>
        <taxon>Candidatus Moduliflexota</taxon>
        <taxon>Candidatus Vecturitrichia</taxon>
        <taxon>Candidatus Vecturitrichales</taxon>
        <taxon>Candidatus Vecturitrichaceae</taxon>
        <taxon>Candidatus Vecturithrix</taxon>
    </lineage>
</organism>
<reference evidence="1" key="1">
    <citation type="journal article" date="2015" name="PeerJ">
        <title>First genomic representation of candidate bacterial phylum KSB3 points to enhanced environmental sensing as a trigger of wastewater bulking.</title>
        <authorList>
            <person name="Sekiguchi Y."/>
            <person name="Ohashi A."/>
            <person name="Parks D.H."/>
            <person name="Yamauchi T."/>
            <person name="Tyson G.W."/>
            <person name="Hugenholtz P."/>
        </authorList>
    </citation>
    <scope>NUCLEOTIDE SEQUENCE [LARGE SCALE GENOMIC DNA]</scope>
</reference>
<dbReference type="PANTHER" id="PTHR10000">
    <property type="entry name" value="PHOSPHOSERINE PHOSPHATASE"/>
    <property type="match status" value="1"/>
</dbReference>
<dbReference type="GO" id="GO:0016791">
    <property type="term" value="F:phosphatase activity"/>
    <property type="evidence" value="ECO:0007669"/>
    <property type="project" value="TreeGrafter"/>
</dbReference>
<dbReference type="Pfam" id="PF08282">
    <property type="entry name" value="Hydrolase_3"/>
    <property type="match status" value="1"/>
</dbReference>
<accession>A0A081BYJ7</accession>
<name>A0A081BYJ7_VECG1</name>
<dbReference type="GO" id="GO:0000287">
    <property type="term" value="F:magnesium ion binding"/>
    <property type="evidence" value="ECO:0007669"/>
    <property type="project" value="TreeGrafter"/>
</dbReference>
<dbReference type="AlphaFoldDB" id="A0A081BYJ7"/>
<dbReference type="InterPro" id="IPR023214">
    <property type="entry name" value="HAD_sf"/>
</dbReference>